<dbReference type="SUPFAM" id="SSF57850">
    <property type="entry name" value="RING/U-box"/>
    <property type="match status" value="2"/>
</dbReference>
<dbReference type="InterPro" id="IPR018957">
    <property type="entry name" value="Znf_C3HC4_RING-type"/>
</dbReference>
<evidence type="ECO:0000256" key="7">
    <source>
        <dbReference type="ARBA" id="ARBA00022786"/>
    </source>
</evidence>
<gene>
    <name evidence="11" type="primary">FGENESH: predicted gene_10.95</name>
    <name evidence="12" type="ORF">AAT19DRAFT_9416</name>
    <name evidence="11" type="ORF">BN2166_0052580</name>
</gene>
<feature type="region of interest" description="Disordered" evidence="9">
    <location>
        <begin position="96"/>
        <end position="126"/>
    </location>
</feature>
<organism evidence="11 13">
    <name type="scientific">Rhodotorula toruloides</name>
    <name type="common">Yeast</name>
    <name type="synonym">Rhodosporidium toruloides</name>
    <dbReference type="NCBI Taxonomy" id="5286"/>
    <lineage>
        <taxon>Eukaryota</taxon>
        <taxon>Fungi</taxon>
        <taxon>Dikarya</taxon>
        <taxon>Basidiomycota</taxon>
        <taxon>Pucciniomycotina</taxon>
        <taxon>Microbotryomycetes</taxon>
        <taxon>Sporidiobolales</taxon>
        <taxon>Sporidiobolaceae</taxon>
        <taxon>Rhodotorula</taxon>
    </lineage>
</organism>
<evidence type="ECO:0000259" key="10">
    <source>
        <dbReference type="PROSITE" id="PS51873"/>
    </source>
</evidence>
<dbReference type="Gene3D" id="1.20.120.1750">
    <property type="match status" value="1"/>
</dbReference>
<evidence type="ECO:0000256" key="2">
    <source>
        <dbReference type="ARBA" id="ARBA00012251"/>
    </source>
</evidence>
<keyword evidence="8" id="KW-0862">Zinc</keyword>
<dbReference type="PANTHER" id="PTHR11685">
    <property type="entry name" value="RBR FAMILY RING FINGER AND IBR DOMAIN-CONTAINING"/>
    <property type="match status" value="1"/>
</dbReference>
<evidence type="ECO:0000313" key="12">
    <source>
        <dbReference type="EMBL" id="PRQ72077.1"/>
    </source>
</evidence>
<dbReference type="Pfam" id="PF00097">
    <property type="entry name" value="zf-C3HC4"/>
    <property type="match status" value="1"/>
</dbReference>
<dbReference type="Pfam" id="PF01485">
    <property type="entry name" value="IBR"/>
    <property type="match status" value="1"/>
</dbReference>
<evidence type="ECO:0000256" key="6">
    <source>
        <dbReference type="ARBA" id="ARBA00022771"/>
    </source>
</evidence>
<dbReference type="EMBL" id="LCTV02000010">
    <property type="protein sequence ID" value="PRQ72077.1"/>
    <property type="molecule type" value="Genomic_DNA"/>
</dbReference>
<comment type="catalytic activity">
    <reaction evidence="1">
        <text>[E2 ubiquitin-conjugating enzyme]-S-ubiquitinyl-L-cysteine + [acceptor protein]-L-lysine = [E2 ubiquitin-conjugating enzyme]-L-cysteine + [acceptor protein]-N(6)-ubiquitinyl-L-lysine.</text>
        <dbReference type="EC" id="2.3.2.31"/>
    </reaction>
</comment>
<proteinExistence type="predicted"/>
<dbReference type="EC" id="2.3.2.31" evidence="2"/>
<keyword evidence="13" id="KW-1185">Reference proteome</keyword>
<keyword evidence="5" id="KW-0677">Repeat</keyword>
<keyword evidence="7" id="KW-0833">Ubl conjugation pathway</keyword>
<dbReference type="OrthoDB" id="9977870at2759"/>
<dbReference type="InterPro" id="IPR017907">
    <property type="entry name" value="Znf_RING_CS"/>
</dbReference>
<sequence length="312" mass="33733">MADDLLESLRAATQLSLADLRDLQALASSSPRFGSSEDEQLAYILWREELERFTSTLGDRQLAQDLQTALRTGQTLDTVRTQRERSVRLVAAAHPYRRKTPDSASTSSPKTVPSTVPHASTSGDLDRTPTVFSSTPYCISCADEVDGDATKATCGHLFCAPCLVRLFRLATRDESLFPPSCCKTPIPSTLAIPLLDVEDGKAYRRAVQEYSTPRRLYCSNGKCGMWLGSLPASKQDVLCGKCGRVTCSACKAPAHDAKVACADDLDGDAALKLAAQVNDVRCPKCHRVVERNGGCPHVVCLCRADLQITAPG</sequence>
<dbReference type="STRING" id="5286.A0A0K3CL32"/>
<evidence type="ECO:0000313" key="14">
    <source>
        <dbReference type="Proteomes" id="UP000239560"/>
    </source>
</evidence>
<feature type="compositionally biased region" description="Low complexity" evidence="9">
    <location>
        <begin position="103"/>
        <end position="117"/>
    </location>
</feature>
<dbReference type="AlphaFoldDB" id="A0A0K3CL32"/>
<evidence type="ECO:0000313" key="11">
    <source>
        <dbReference type="EMBL" id="CTR09397.1"/>
    </source>
</evidence>
<dbReference type="PROSITE" id="PS00518">
    <property type="entry name" value="ZF_RING_1"/>
    <property type="match status" value="1"/>
</dbReference>
<name>A0A0K3CL32_RHOTO</name>
<feature type="domain" description="RING-type" evidence="10">
    <location>
        <begin position="134"/>
        <end position="312"/>
    </location>
</feature>
<evidence type="ECO:0000256" key="5">
    <source>
        <dbReference type="ARBA" id="ARBA00022737"/>
    </source>
</evidence>
<reference evidence="11 13" key="1">
    <citation type="submission" date="2015-07" db="EMBL/GenBank/DDBJ databases">
        <authorList>
            <person name="Cajimat M.N.B."/>
            <person name="Milazzo M.L."/>
            <person name="Fulhorst C.F."/>
        </authorList>
    </citation>
    <scope>NUCLEOTIDE SEQUENCE [LARGE SCALE GENOMIC DNA]</scope>
    <source>
        <strain evidence="11">Single colony</strain>
    </source>
</reference>
<evidence type="ECO:0000313" key="13">
    <source>
        <dbReference type="Proteomes" id="UP000199069"/>
    </source>
</evidence>
<dbReference type="GO" id="GO:0061630">
    <property type="term" value="F:ubiquitin protein ligase activity"/>
    <property type="evidence" value="ECO:0007669"/>
    <property type="project" value="UniProtKB-EC"/>
</dbReference>
<dbReference type="PROSITE" id="PS51873">
    <property type="entry name" value="TRIAD"/>
    <property type="match status" value="1"/>
</dbReference>
<reference evidence="12 14" key="2">
    <citation type="journal article" date="2018" name="Elife">
        <title>Functional genomics of lipid metabolism in the oleaginous yeast Rhodosporidium toruloides.</title>
        <authorList>
            <person name="Coradetti S.T."/>
            <person name="Pinel D."/>
            <person name="Geiselman G."/>
            <person name="Ito M."/>
            <person name="Mondo S."/>
            <person name="Reilly M.C."/>
            <person name="Cheng Y.F."/>
            <person name="Bauer S."/>
            <person name="Grigoriev I."/>
            <person name="Gladden J.M."/>
            <person name="Simmons B.A."/>
            <person name="Brem R."/>
            <person name="Arkin A.P."/>
            <person name="Skerker J.M."/>
        </authorList>
    </citation>
    <scope>NUCLEOTIDE SEQUENCE [LARGE SCALE GENOMIC DNA]</scope>
    <source>
        <strain evidence="12 14">NBRC 0880</strain>
    </source>
</reference>
<dbReference type="GO" id="GO:0016567">
    <property type="term" value="P:protein ubiquitination"/>
    <property type="evidence" value="ECO:0007669"/>
    <property type="project" value="InterPro"/>
</dbReference>
<dbReference type="InterPro" id="IPR031127">
    <property type="entry name" value="E3_UB_ligase_RBR"/>
</dbReference>
<dbReference type="CDD" id="cd20335">
    <property type="entry name" value="BRcat_RBR"/>
    <property type="match status" value="1"/>
</dbReference>
<evidence type="ECO:0000256" key="1">
    <source>
        <dbReference type="ARBA" id="ARBA00001798"/>
    </source>
</evidence>
<dbReference type="GO" id="GO:0008270">
    <property type="term" value="F:zinc ion binding"/>
    <property type="evidence" value="ECO:0007669"/>
    <property type="project" value="UniProtKB-KW"/>
</dbReference>
<keyword evidence="4" id="KW-0479">Metal-binding</keyword>
<evidence type="ECO:0000256" key="8">
    <source>
        <dbReference type="ARBA" id="ARBA00022833"/>
    </source>
</evidence>
<dbReference type="Proteomes" id="UP000239560">
    <property type="component" value="Unassembled WGS sequence"/>
</dbReference>
<dbReference type="InterPro" id="IPR002867">
    <property type="entry name" value="IBR_dom"/>
</dbReference>
<dbReference type="Proteomes" id="UP000199069">
    <property type="component" value="Unassembled WGS sequence"/>
</dbReference>
<dbReference type="InterPro" id="IPR044066">
    <property type="entry name" value="TRIAD_supradom"/>
</dbReference>
<dbReference type="EMBL" id="CWKI01000010">
    <property type="protein sequence ID" value="CTR09397.1"/>
    <property type="molecule type" value="Genomic_DNA"/>
</dbReference>
<evidence type="ECO:0000256" key="4">
    <source>
        <dbReference type="ARBA" id="ARBA00022723"/>
    </source>
</evidence>
<evidence type="ECO:0000256" key="9">
    <source>
        <dbReference type="SAM" id="MobiDB-lite"/>
    </source>
</evidence>
<keyword evidence="6" id="KW-0863">Zinc-finger</keyword>
<accession>A0A0K3CL32</accession>
<dbReference type="OMA" id="GRATCTI"/>
<protein>
    <recommendedName>
        <fullName evidence="2">RBR-type E3 ubiquitin transferase</fullName>
        <ecNumber evidence="2">2.3.2.31</ecNumber>
    </recommendedName>
</protein>
<evidence type="ECO:0000256" key="3">
    <source>
        <dbReference type="ARBA" id="ARBA00022679"/>
    </source>
</evidence>
<keyword evidence="3" id="KW-0808">Transferase</keyword>